<dbReference type="STRING" id="574651.SAMN04487968_105217"/>
<dbReference type="AlphaFoldDB" id="A0A1I1IB86"/>
<name>A0A1I1IB86_9ACTN</name>
<evidence type="ECO:0000256" key="2">
    <source>
        <dbReference type="SAM" id="Phobius"/>
    </source>
</evidence>
<sequence>MATFSMVLMIAVVIGVVVLILLFERRRARQIERDLKARAQPRHAPGGTEPQGVQPRENDRRES</sequence>
<evidence type="ECO:0000313" key="3">
    <source>
        <dbReference type="EMBL" id="SFC33424.1"/>
    </source>
</evidence>
<dbReference type="EMBL" id="FOLB01000005">
    <property type="protein sequence ID" value="SFC33424.1"/>
    <property type="molecule type" value="Genomic_DNA"/>
</dbReference>
<keyword evidence="2" id="KW-1133">Transmembrane helix</keyword>
<proteinExistence type="predicted"/>
<organism evidence="3 4">
    <name type="scientific">Nocardioides terrae</name>
    <dbReference type="NCBI Taxonomy" id="574651"/>
    <lineage>
        <taxon>Bacteria</taxon>
        <taxon>Bacillati</taxon>
        <taxon>Actinomycetota</taxon>
        <taxon>Actinomycetes</taxon>
        <taxon>Propionibacteriales</taxon>
        <taxon>Nocardioidaceae</taxon>
        <taxon>Nocardioides</taxon>
    </lineage>
</organism>
<accession>A0A1I1IB86</accession>
<keyword evidence="2" id="KW-0812">Transmembrane</keyword>
<feature type="region of interest" description="Disordered" evidence="1">
    <location>
        <begin position="34"/>
        <end position="63"/>
    </location>
</feature>
<reference evidence="3 4" key="1">
    <citation type="submission" date="2016-10" db="EMBL/GenBank/DDBJ databases">
        <authorList>
            <person name="de Groot N.N."/>
        </authorList>
    </citation>
    <scope>NUCLEOTIDE SEQUENCE [LARGE SCALE GENOMIC DNA]</scope>
    <source>
        <strain evidence="3 4">CGMCC 1.7056</strain>
    </source>
</reference>
<feature type="transmembrane region" description="Helical" evidence="2">
    <location>
        <begin position="6"/>
        <end position="23"/>
    </location>
</feature>
<dbReference type="Proteomes" id="UP000198832">
    <property type="component" value="Unassembled WGS sequence"/>
</dbReference>
<protein>
    <submittedName>
        <fullName evidence="3">Uncharacterized protein</fullName>
    </submittedName>
</protein>
<evidence type="ECO:0000313" key="4">
    <source>
        <dbReference type="Proteomes" id="UP000198832"/>
    </source>
</evidence>
<keyword evidence="2" id="KW-0472">Membrane</keyword>
<keyword evidence="4" id="KW-1185">Reference proteome</keyword>
<evidence type="ECO:0000256" key="1">
    <source>
        <dbReference type="SAM" id="MobiDB-lite"/>
    </source>
</evidence>
<gene>
    <name evidence="3" type="ORF">SAMN04487968_105217</name>
</gene>